<protein>
    <submittedName>
        <fullName evidence="2">Uncharacterized protein</fullName>
    </submittedName>
</protein>
<feature type="transmembrane region" description="Helical" evidence="1">
    <location>
        <begin position="30"/>
        <end position="53"/>
    </location>
</feature>
<feature type="non-terminal residue" evidence="2">
    <location>
        <position position="119"/>
    </location>
</feature>
<proteinExistence type="predicted"/>
<evidence type="ECO:0000313" key="2">
    <source>
        <dbReference type="EMBL" id="MEQ2253534.1"/>
    </source>
</evidence>
<keyword evidence="1" id="KW-0812">Transmembrane</keyword>
<keyword evidence="3" id="KW-1185">Reference proteome</keyword>
<reference evidence="2 3" key="1">
    <citation type="submission" date="2021-06" db="EMBL/GenBank/DDBJ databases">
        <authorList>
            <person name="Palmer J.M."/>
        </authorList>
    </citation>
    <scope>NUCLEOTIDE SEQUENCE [LARGE SCALE GENOMIC DNA]</scope>
    <source>
        <strain evidence="3">if_2019</strain>
        <tissue evidence="2">Muscle</tissue>
    </source>
</reference>
<sequence>MDVNSSSEAIYENTQELEKGKKTKKCFNPLLLSLGILAILLLASIAIITWITVDMKDHKRIHSKQLVLLEEENKLLIIKKSILENVTMQLIRERDDLKRALEVILMYDNFPVHEFCSDK</sequence>
<name>A0ABV0V860_9TELE</name>
<organism evidence="2 3">
    <name type="scientific">Ilyodon furcidens</name>
    <name type="common">goldbreast splitfin</name>
    <dbReference type="NCBI Taxonomy" id="33524"/>
    <lineage>
        <taxon>Eukaryota</taxon>
        <taxon>Metazoa</taxon>
        <taxon>Chordata</taxon>
        <taxon>Craniata</taxon>
        <taxon>Vertebrata</taxon>
        <taxon>Euteleostomi</taxon>
        <taxon>Actinopterygii</taxon>
        <taxon>Neopterygii</taxon>
        <taxon>Teleostei</taxon>
        <taxon>Neoteleostei</taxon>
        <taxon>Acanthomorphata</taxon>
        <taxon>Ovalentaria</taxon>
        <taxon>Atherinomorphae</taxon>
        <taxon>Cyprinodontiformes</taxon>
        <taxon>Goodeidae</taxon>
        <taxon>Ilyodon</taxon>
    </lineage>
</organism>
<keyword evidence="1" id="KW-0472">Membrane</keyword>
<evidence type="ECO:0000256" key="1">
    <source>
        <dbReference type="SAM" id="Phobius"/>
    </source>
</evidence>
<accession>A0ABV0V860</accession>
<gene>
    <name evidence="2" type="ORF">ILYODFUR_033190</name>
</gene>
<dbReference type="EMBL" id="JAHRIQ010098267">
    <property type="protein sequence ID" value="MEQ2253534.1"/>
    <property type="molecule type" value="Genomic_DNA"/>
</dbReference>
<comment type="caution">
    <text evidence="2">The sequence shown here is derived from an EMBL/GenBank/DDBJ whole genome shotgun (WGS) entry which is preliminary data.</text>
</comment>
<dbReference type="Proteomes" id="UP001482620">
    <property type="component" value="Unassembled WGS sequence"/>
</dbReference>
<evidence type="ECO:0000313" key="3">
    <source>
        <dbReference type="Proteomes" id="UP001482620"/>
    </source>
</evidence>
<keyword evidence="1" id="KW-1133">Transmembrane helix</keyword>